<dbReference type="InParanoid" id="B3S6H2"/>
<dbReference type="GO" id="GO:0005524">
    <property type="term" value="F:ATP binding"/>
    <property type="evidence" value="ECO:0007669"/>
    <property type="project" value="UniProtKB-UniRule"/>
</dbReference>
<evidence type="ECO:0000256" key="4">
    <source>
        <dbReference type="ARBA" id="ARBA00022840"/>
    </source>
</evidence>
<dbReference type="PROSITE" id="PS51194">
    <property type="entry name" value="HELICASE_CTER"/>
    <property type="match status" value="1"/>
</dbReference>
<dbReference type="RefSeq" id="XP_002115907.1">
    <property type="nucleotide sequence ID" value="XM_002115871.1"/>
</dbReference>
<dbReference type="PROSITE" id="PS51192">
    <property type="entry name" value="HELICASE_ATP_BIND_1"/>
    <property type="match status" value="1"/>
</dbReference>
<dbReference type="OMA" id="AYKEHEC"/>
<dbReference type="AlphaFoldDB" id="B3S6H2"/>
<evidence type="ECO:0000256" key="3">
    <source>
        <dbReference type="ARBA" id="ARBA00022806"/>
    </source>
</evidence>
<evidence type="ECO:0000313" key="13">
    <source>
        <dbReference type="Proteomes" id="UP000009022"/>
    </source>
</evidence>
<dbReference type="eggNOG" id="KOG0345">
    <property type="taxonomic scope" value="Eukaryota"/>
</dbReference>
<dbReference type="SUPFAM" id="SSF52540">
    <property type="entry name" value="P-loop containing nucleoside triphosphate hydrolases"/>
    <property type="match status" value="1"/>
</dbReference>
<dbReference type="InterPro" id="IPR001650">
    <property type="entry name" value="Helicase_C-like"/>
</dbReference>
<evidence type="ECO:0000256" key="9">
    <source>
        <dbReference type="RuleBase" id="RU365068"/>
    </source>
</evidence>
<keyword evidence="1 8" id="KW-0547">Nucleotide-binding</keyword>
<dbReference type="Pfam" id="PF00270">
    <property type="entry name" value="DEAD"/>
    <property type="match status" value="1"/>
</dbReference>
<organism evidence="12 13">
    <name type="scientific">Trichoplax adhaerens</name>
    <name type="common">Trichoplax reptans</name>
    <dbReference type="NCBI Taxonomy" id="10228"/>
    <lineage>
        <taxon>Eukaryota</taxon>
        <taxon>Metazoa</taxon>
        <taxon>Placozoa</taxon>
        <taxon>Uniplacotomia</taxon>
        <taxon>Trichoplacea</taxon>
        <taxon>Trichoplacidae</taxon>
        <taxon>Trichoplax</taxon>
    </lineage>
</organism>
<evidence type="ECO:0000256" key="6">
    <source>
        <dbReference type="ARBA" id="ARBA00038002"/>
    </source>
</evidence>
<dbReference type="GO" id="GO:0016887">
    <property type="term" value="F:ATP hydrolysis activity"/>
    <property type="evidence" value="ECO:0007669"/>
    <property type="project" value="RHEA"/>
</dbReference>
<dbReference type="PhylomeDB" id="B3S6H2"/>
<dbReference type="SMART" id="SM00490">
    <property type="entry name" value="HELICc"/>
    <property type="match status" value="1"/>
</dbReference>
<name>B3S6H2_TRIAD</name>
<feature type="domain" description="Helicase ATP-binding" evidence="10">
    <location>
        <begin position="41"/>
        <end position="224"/>
    </location>
</feature>
<dbReference type="GO" id="GO:0003723">
    <property type="term" value="F:RNA binding"/>
    <property type="evidence" value="ECO:0007669"/>
    <property type="project" value="UniProtKB-UniRule"/>
</dbReference>
<dbReference type="FunCoup" id="B3S6H2">
    <property type="interactions" value="2346"/>
</dbReference>
<dbReference type="InterPro" id="IPR014001">
    <property type="entry name" value="Helicase_ATP-bd"/>
</dbReference>
<dbReference type="STRING" id="10228.B3S6H2"/>
<evidence type="ECO:0000259" key="11">
    <source>
        <dbReference type="PROSITE" id="PS51194"/>
    </source>
</evidence>
<dbReference type="Pfam" id="PF13959">
    <property type="entry name" value="CTE_SPB4"/>
    <property type="match status" value="1"/>
</dbReference>
<comment type="similarity">
    <text evidence="6">Belongs to the DEAD box helicase family. DDX55/SPB4 subfamily.</text>
</comment>
<keyword evidence="4 8" id="KW-0067">ATP-binding</keyword>
<dbReference type="HOGENOM" id="CLU_003041_26_4_1"/>
<dbReference type="SMART" id="SM00487">
    <property type="entry name" value="DEXDc"/>
    <property type="match status" value="1"/>
</dbReference>
<dbReference type="InterPro" id="IPR011545">
    <property type="entry name" value="DEAD/DEAH_box_helicase_dom"/>
</dbReference>
<dbReference type="FunFam" id="3.40.50.300:FF:000877">
    <property type="entry name" value="RNA helicase"/>
    <property type="match status" value="1"/>
</dbReference>
<gene>
    <name evidence="12" type="ORF">TRIADDRAFT_30218</name>
</gene>
<evidence type="ECO:0000256" key="7">
    <source>
        <dbReference type="ARBA" id="ARBA00047984"/>
    </source>
</evidence>
<keyword evidence="13" id="KW-1185">Reference proteome</keyword>
<evidence type="ECO:0000313" key="12">
    <source>
        <dbReference type="EMBL" id="EDV21759.1"/>
    </source>
</evidence>
<dbReference type="OrthoDB" id="7396459at2759"/>
<dbReference type="CTD" id="6756981"/>
<dbReference type="PANTHER" id="PTHR24031">
    <property type="entry name" value="RNA HELICASE"/>
    <property type="match status" value="1"/>
</dbReference>
<feature type="domain" description="Helicase C-terminal" evidence="11">
    <location>
        <begin position="255"/>
        <end position="412"/>
    </location>
</feature>
<evidence type="ECO:0000256" key="8">
    <source>
        <dbReference type="RuleBase" id="RU000492"/>
    </source>
</evidence>
<dbReference type="KEGG" id="tad:TRIADDRAFT_30218"/>
<dbReference type="InterPro" id="IPR027417">
    <property type="entry name" value="P-loop_NTPase"/>
</dbReference>
<evidence type="ECO:0000256" key="2">
    <source>
        <dbReference type="ARBA" id="ARBA00022801"/>
    </source>
</evidence>
<dbReference type="Pfam" id="PF00271">
    <property type="entry name" value="Helicase_C"/>
    <property type="match status" value="1"/>
</dbReference>
<dbReference type="InterPro" id="IPR025313">
    <property type="entry name" value="SPB4-like_CTE"/>
</dbReference>
<dbReference type="SMART" id="SM01178">
    <property type="entry name" value="DUF4217"/>
    <property type="match status" value="1"/>
</dbReference>
<dbReference type="FunFam" id="3.40.50.300:FF:001022">
    <property type="entry name" value="RNA helicase"/>
    <property type="match status" value="1"/>
</dbReference>
<evidence type="ECO:0000256" key="1">
    <source>
        <dbReference type="ARBA" id="ARBA00022741"/>
    </source>
</evidence>
<dbReference type="InterPro" id="IPR000629">
    <property type="entry name" value="RNA-helicase_DEAD-box_CS"/>
</dbReference>
<dbReference type="EC" id="3.6.4.13" evidence="9"/>
<protein>
    <recommendedName>
        <fullName evidence="9">ATP-dependent RNA helicase</fullName>
        <ecNumber evidence="9">3.6.4.13</ecNumber>
    </recommendedName>
</protein>
<dbReference type="Proteomes" id="UP000009022">
    <property type="component" value="Unassembled WGS sequence"/>
</dbReference>
<comment type="catalytic activity">
    <reaction evidence="7 9">
        <text>ATP + H2O = ADP + phosphate + H(+)</text>
        <dbReference type="Rhea" id="RHEA:13065"/>
        <dbReference type="ChEBI" id="CHEBI:15377"/>
        <dbReference type="ChEBI" id="CHEBI:15378"/>
        <dbReference type="ChEBI" id="CHEBI:30616"/>
        <dbReference type="ChEBI" id="CHEBI:43474"/>
        <dbReference type="ChEBI" id="CHEBI:456216"/>
        <dbReference type="EC" id="3.6.4.13"/>
    </reaction>
</comment>
<keyword evidence="5 9" id="KW-0694">RNA-binding</keyword>
<dbReference type="GO" id="GO:0005730">
    <property type="term" value="C:nucleolus"/>
    <property type="evidence" value="ECO:0000318"/>
    <property type="project" value="GO_Central"/>
</dbReference>
<dbReference type="CDD" id="cd18787">
    <property type="entry name" value="SF2_C_DEAD"/>
    <property type="match status" value="1"/>
</dbReference>
<comment type="domain">
    <text evidence="9">The Q motif is unique to and characteristic of the DEAD box family of RNA helicases and controls ATP binding and hydrolysis.</text>
</comment>
<keyword evidence="2 8" id="KW-0378">Hydrolase</keyword>
<dbReference type="GeneID" id="6756981"/>
<dbReference type="GO" id="GO:0003724">
    <property type="term" value="F:RNA helicase activity"/>
    <property type="evidence" value="ECO:0007669"/>
    <property type="project" value="UniProtKB-EC"/>
</dbReference>
<comment type="function">
    <text evidence="9">RNA helicase.</text>
</comment>
<evidence type="ECO:0000256" key="5">
    <source>
        <dbReference type="ARBA" id="ARBA00022884"/>
    </source>
</evidence>
<dbReference type="CDD" id="cd17960">
    <property type="entry name" value="DEADc_DDX55"/>
    <property type="match status" value="1"/>
</dbReference>
<sequence length="504" mass="57546">MNPINGHASWNSIESLLLPSTLVTIQSLGFQTMTPVQSATIPAFLSYKDVVVEAVTGSGKTLAFVIPILQMLSKRDTKLRKYDVGAIILTPTRELAIQIHTVIQPFLDNMQDLSQILFIGGNNTVNDAKMWKEYGGNIIIATPGRFEDIIDRRKTDFNIAGHIKALEVLVLDEADRLLDLGFEESLNTIFSYLPKQRRTGLFSATQTEKLEQLIRAGLRNPVRITVREKNIVKQVNQKTPAALENYYMLCGFDTKFSNLIHFLKERKNLKHMTFFSTCACVEYFGNVLKCLLPDMCILCMHGKMKKKRTLIFEKFRKMSRGLLVCTDLLARGVDIPEVHWVIQYDVPNKTNAFVHRCGRTARIGNKGNAIIFLNPNEESYVQFLSLNQKVPLARFTSNHEVADYTQKLQELSKSDREIYEKGIRAFVSFVSSYRKHECSYILRVKELDLCSMARGFGLLRMPKMPELRNVNTSLFETVDIDVDAIAYKNKAKEKQRQIALKNQR</sequence>
<reference evidence="12 13" key="1">
    <citation type="journal article" date="2008" name="Nature">
        <title>The Trichoplax genome and the nature of placozoans.</title>
        <authorList>
            <person name="Srivastava M."/>
            <person name="Begovic E."/>
            <person name="Chapman J."/>
            <person name="Putnam N.H."/>
            <person name="Hellsten U."/>
            <person name="Kawashima T."/>
            <person name="Kuo A."/>
            <person name="Mitros T."/>
            <person name="Salamov A."/>
            <person name="Carpenter M.L."/>
            <person name="Signorovitch A.Y."/>
            <person name="Moreno M.A."/>
            <person name="Kamm K."/>
            <person name="Grimwood J."/>
            <person name="Schmutz J."/>
            <person name="Shapiro H."/>
            <person name="Grigoriev I.V."/>
            <person name="Buss L.W."/>
            <person name="Schierwater B."/>
            <person name="Dellaporta S.L."/>
            <person name="Rokhsar D.S."/>
        </authorList>
    </citation>
    <scope>NUCLEOTIDE SEQUENCE [LARGE SCALE GENOMIC DNA]</scope>
    <source>
        <strain evidence="12 13">Grell-BS-1999</strain>
    </source>
</reference>
<proteinExistence type="inferred from homology"/>
<dbReference type="Gene3D" id="3.40.50.300">
    <property type="entry name" value="P-loop containing nucleotide triphosphate hydrolases"/>
    <property type="match status" value="2"/>
</dbReference>
<evidence type="ECO:0000259" key="10">
    <source>
        <dbReference type="PROSITE" id="PS51192"/>
    </source>
</evidence>
<keyword evidence="3 8" id="KW-0347">Helicase</keyword>
<accession>B3S6H2</accession>
<dbReference type="EMBL" id="DS985252">
    <property type="protein sequence ID" value="EDV21759.1"/>
    <property type="molecule type" value="Genomic_DNA"/>
</dbReference>
<dbReference type="PROSITE" id="PS00039">
    <property type="entry name" value="DEAD_ATP_HELICASE"/>
    <property type="match status" value="1"/>
</dbReference>